<dbReference type="Pfam" id="PF00881">
    <property type="entry name" value="Nitroreductase"/>
    <property type="match status" value="1"/>
</dbReference>
<evidence type="ECO:0000313" key="5">
    <source>
        <dbReference type="Proteomes" id="UP000070539"/>
    </source>
</evidence>
<evidence type="ECO:0000256" key="1">
    <source>
        <dbReference type="ARBA" id="ARBA00007118"/>
    </source>
</evidence>
<protein>
    <submittedName>
        <fullName evidence="4">Putative NAD(P)H nitroreductase</fullName>
        <ecNumber evidence="4">1.-.-.-</ecNumber>
    </submittedName>
</protein>
<dbReference type="AlphaFoldDB" id="A0A136WGU4"/>
<dbReference type="OrthoDB" id="9812105at2"/>
<keyword evidence="2 4" id="KW-0560">Oxidoreductase</keyword>
<reference evidence="4 5" key="1">
    <citation type="submission" date="2016-01" db="EMBL/GenBank/DDBJ databases">
        <title>Genome sequence of Clostridium neopropionicum X4, DSM-3847.</title>
        <authorList>
            <person name="Poehlein A."/>
            <person name="Beck M.H."/>
            <person name="Bengelsdorf F.R."/>
            <person name="Daniel R."/>
            <person name="Duerre P."/>
        </authorList>
    </citation>
    <scope>NUCLEOTIDE SEQUENCE [LARGE SCALE GENOMIC DNA]</scope>
    <source>
        <strain evidence="4 5">DSM-3847</strain>
    </source>
</reference>
<dbReference type="RefSeq" id="WP_066085467.1">
    <property type="nucleotide sequence ID" value="NZ_LRVM01000002.1"/>
</dbReference>
<dbReference type="PANTHER" id="PTHR43673:SF10">
    <property type="entry name" value="NADH DEHYDROGENASE_NAD(P)H NITROREDUCTASE XCC3605-RELATED"/>
    <property type="match status" value="1"/>
</dbReference>
<comment type="similarity">
    <text evidence="1">Belongs to the nitroreductase family.</text>
</comment>
<proteinExistence type="inferred from homology"/>
<dbReference type="EC" id="1.-.-.-" evidence="4"/>
<dbReference type="PANTHER" id="PTHR43673">
    <property type="entry name" value="NAD(P)H NITROREDUCTASE YDGI-RELATED"/>
    <property type="match status" value="1"/>
</dbReference>
<sequence length="205" mass="23323">MELNEAIQSRRSIRKFKTDPIPENYISELIEAGRLAPSGSNLQSTRYVIIKSAEARAKFAECTPLPFVTQAPLIIACCINKKVLDTAEKRSKELRQSNAFADTPLANMNRDSETYNKRRREMDEESLKSYLSLNAAIALEHIALRAVDLGLGSCWIMMFDREKAKKILELDERYDVVALLPIGYPDQNPPQRPRLELNELVIQTI</sequence>
<evidence type="ECO:0000313" key="4">
    <source>
        <dbReference type="EMBL" id="KXL53751.1"/>
    </source>
</evidence>
<feature type="domain" description="Nitroreductase" evidence="3">
    <location>
        <begin position="7"/>
        <end position="184"/>
    </location>
</feature>
<dbReference type="STRING" id="36847.CLNEO_09770"/>
<organism evidence="4 5">
    <name type="scientific">Anaerotignum neopropionicum</name>
    <dbReference type="NCBI Taxonomy" id="36847"/>
    <lineage>
        <taxon>Bacteria</taxon>
        <taxon>Bacillati</taxon>
        <taxon>Bacillota</taxon>
        <taxon>Clostridia</taxon>
        <taxon>Lachnospirales</taxon>
        <taxon>Anaerotignaceae</taxon>
        <taxon>Anaerotignum</taxon>
    </lineage>
</organism>
<dbReference type="InterPro" id="IPR000415">
    <property type="entry name" value="Nitroreductase-like"/>
</dbReference>
<evidence type="ECO:0000259" key="3">
    <source>
        <dbReference type="Pfam" id="PF00881"/>
    </source>
</evidence>
<dbReference type="GO" id="GO:0016491">
    <property type="term" value="F:oxidoreductase activity"/>
    <property type="evidence" value="ECO:0007669"/>
    <property type="project" value="UniProtKB-KW"/>
</dbReference>
<keyword evidence="5" id="KW-1185">Reference proteome</keyword>
<dbReference type="Gene3D" id="3.40.109.10">
    <property type="entry name" value="NADH Oxidase"/>
    <property type="match status" value="1"/>
</dbReference>
<dbReference type="InterPro" id="IPR029479">
    <property type="entry name" value="Nitroreductase"/>
</dbReference>
<dbReference type="PATRIC" id="fig|36847.3.peg.1142"/>
<name>A0A136WGU4_9FIRM</name>
<dbReference type="Proteomes" id="UP000070539">
    <property type="component" value="Unassembled WGS sequence"/>
</dbReference>
<gene>
    <name evidence="4" type="ORF">CLNEO_09770</name>
</gene>
<evidence type="ECO:0000256" key="2">
    <source>
        <dbReference type="ARBA" id="ARBA00023002"/>
    </source>
</evidence>
<dbReference type="SUPFAM" id="SSF55469">
    <property type="entry name" value="FMN-dependent nitroreductase-like"/>
    <property type="match status" value="1"/>
</dbReference>
<dbReference type="EMBL" id="LRVM01000002">
    <property type="protein sequence ID" value="KXL53751.1"/>
    <property type="molecule type" value="Genomic_DNA"/>
</dbReference>
<accession>A0A136WGU4</accession>
<comment type="caution">
    <text evidence="4">The sequence shown here is derived from an EMBL/GenBank/DDBJ whole genome shotgun (WGS) entry which is preliminary data.</text>
</comment>